<dbReference type="GO" id="GO:0006508">
    <property type="term" value="P:proteolysis"/>
    <property type="evidence" value="ECO:0007669"/>
    <property type="project" value="UniProtKB-KW"/>
</dbReference>
<dbReference type="EMBL" id="CP009788">
    <property type="protein sequence ID" value="AJE02580.1"/>
    <property type="molecule type" value="Genomic_DNA"/>
</dbReference>
<sequence length="206" mass="22220">MIRPIALTLALTLLTALPAAGDGSPLERAILDELNAARTAPRAFAGHLEEYRSHFQGTNYLVPGSRTRIITREGTKVVDEAIRFLRRQRPLAPLTWSDGLSRAAAELVREQEANGTTGHGSGSTGMRLRIDRQGRWERTIGENVSYGPDEARSVVMQLIIDDGVPGRGHRKNIYTPSFGVAGAACAPHPVFGTACAIDFAGGFTDQ</sequence>
<gene>
    <name evidence="3" type="ORF">GPICK_03595</name>
</gene>
<name>A0A0B5BDG6_9BACT</name>
<feature type="signal peptide" evidence="1">
    <location>
        <begin position="1"/>
        <end position="21"/>
    </location>
</feature>
<dbReference type="Proteomes" id="UP000057609">
    <property type="component" value="Chromosome"/>
</dbReference>
<dbReference type="InterPro" id="IPR014044">
    <property type="entry name" value="CAP_dom"/>
</dbReference>
<evidence type="ECO:0000313" key="3">
    <source>
        <dbReference type="EMBL" id="AJE02580.1"/>
    </source>
</evidence>
<dbReference type="InterPro" id="IPR035940">
    <property type="entry name" value="CAP_sf"/>
</dbReference>
<dbReference type="Pfam" id="PF00188">
    <property type="entry name" value="CAP"/>
    <property type="match status" value="1"/>
</dbReference>
<proteinExistence type="predicted"/>
<evidence type="ECO:0000313" key="4">
    <source>
        <dbReference type="Proteomes" id="UP000057609"/>
    </source>
</evidence>
<keyword evidence="3" id="KW-0645">Protease</keyword>
<evidence type="ECO:0000256" key="1">
    <source>
        <dbReference type="SAM" id="SignalP"/>
    </source>
</evidence>
<dbReference type="OrthoDB" id="7550377at2"/>
<accession>A0A0B5BDG6</accession>
<dbReference type="STRING" id="345632.GPICK_03595"/>
<protein>
    <submittedName>
        <fullName evidence="3">Serine protease</fullName>
    </submittedName>
</protein>
<dbReference type="HOGENOM" id="CLU_085385_0_0_7"/>
<dbReference type="GO" id="GO:0008233">
    <property type="term" value="F:peptidase activity"/>
    <property type="evidence" value="ECO:0007669"/>
    <property type="project" value="UniProtKB-KW"/>
</dbReference>
<evidence type="ECO:0000259" key="2">
    <source>
        <dbReference type="Pfam" id="PF00188"/>
    </source>
</evidence>
<reference evidence="3 4" key="1">
    <citation type="journal article" date="2015" name="Genome Announc.">
        <title>Complete Genome of Geobacter pickeringii G13T, a Metal-Reducing Isolate from Sedimentary Kaolin Deposits.</title>
        <authorList>
            <person name="Badalamenti J.P."/>
            <person name="Bond D.R."/>
        </authorList>
    </citation>
    <scope>NUCLEOTIDE SEQUENCE [LARGE SCALE GENOMIC DNA]</scope>
    <source>
        <strain evidence="3 4">G13</strain>
    </source>
</reference>
<organism evidence="3 4">
    <name type="scientific">Geobacter pickeringii</name>
    <dbReference type="NCBI Taxonomy" id="345632"/>
    <lineage>
        <taxon>Bacteria</taxon>
        <taxon>Pseudomonadati</taxon>
        <taxon>Thermodesulfobacteriota</taxon>
        <taxon>Desulfuromonadia</taxon>
        <taxon>Geobacterales</taxon>
        <taxon>Geobacteraceae</taxon>
        <taxon>Geobacter</taxon>
    </lineage>
</organism>
<dbReference type="KEGG" id="gpi:GPICK_03595"/>
<dbReference type="PANTHER" id="PTHR31157:SF1">
    <property type="entry name" value="SCP DOMAIN-CONTAINING PROTEIN"/>
    <property type="match status" value="1"/>
</dbReference>
<keyword evidence="4" id="KW-1185">Reference proteome</keyword>
<dbReference type="RefSeq" id="WP_039740584.1">
    <property type="nucleotide sequence ID" value="NZ_CP009788.1"/>
</dbReference>
<dbReference type="PANTHER" id="PTHR31157">
    <property type="entry name" value="SCP DOMAIN-CONTAINING PROTEIN"/>
    <property type="match status" value="1"/>
</dbReference>
<feature type="chain" id="PRO_5002100130" evidence="1">
    <location>
        <begin position="22"/>
        <end position="206"/>
    </location>
</feature>
<dbReference type="CDD" id="cd05379">
    <property type="entry name" value="CAP_bacterial"/>
    <property type="match status" value="1"/>
</dbReference>
<dbReference type="SUPFAM" id="SSF55797">
    <property type="entry name" value="PR-1-like"/>
    <property type="match status" value="1"/>
</dbReference>
<feature type="domain" description="SCP" evidence="2">
    <location>
        <begin position="85"/>
        <end position="189"/>
    </location>
</feature>
<dbReference type="Gene3D" id="3.40.33.10">
    <property type="entry name" value="CAP"/>
    <property type="match status" value="1"/>
</dbReference>
<dbReference type="AlphaFoldDB" id="A0A0B5BDG6"/>
<keyword evidence="3" id="KW-0378">Hydrolase</keyword>
<keyword evidence="1" id="KW-0732">Signal</keyword>